<dbReference type="EMBL" id="ACKS01000034">
    <property type="protein sequence ID" value="EFA44717.1"/>
    <property type="molecule type" value="Genomic_DNA"/>
</dbReference>
<dbReference type="RefSeq" id="WP_007172896.1">
    <property type="nucleotide sequence ID" value="NZ_GG704780.1"/>
</dbReference>
<proteinExistence type="predicted"/>
<keyword evidence="5" id="KW-1185">Reference proteome</keyword>
<comment type="caution">
    <text evidence="4">The sequence shown here is derived from an EMBL/GenBank/DDBJ whole genome shotgun (WGS) entry which is preliminary data.</text>
</comment>
<accession>D1PUZ7</accession>
<feature type="domain" description="EcxA zinc-binding" evidence="1">
    <location>
        <begin position="425"/>
        <end position="732"/>
    </location>
</feature>
<feature type="domain" description="DUF5117" evidence="2">
    <location>
        <begin position="101"/>
        <end position="292"/>
    </location>
</feature>
<evidence type="ECO:0000313" key="4">
    <source>
        <dbReference type="EMBL" id="EFA44717.1"/>
    </source>
</evidence>
<evidence type="ECO:0000259" key="3">
    <source>
        <dbReference type="Pfam" id="PF17162"/>
    </source>
</evidence>
<dbReference type="OrthoDB" id="9776599at2"/>
<dbReference type="GO" id="GO:0008237">
    <property type="term" value="F:metallopeptidase activity"/>
    <property type="evidence" value="ECO:0007669"/>
    <property type="project" value="InterPro"/>
</dbReference>
<evidence type="ECO:0000259" key="1">
    <source>
        <dbReference type="Pfam" id="PF16313"/>
    </source>
</evidence>
<dbReference type="HOGENOM" id="CLU_008630_1_0_10"/>
<dbReference type="Pfam" id="PF17148">
    <property type="entry name" value="DUF5117"/>
    <property type="match status" value="1"/>
</dbReference>
<dbReference type="PANTHER" id="PTHR38478">
    <property type="entry name" value="PEPTIDASE M1A AND M12B"/>
    <property type="match status" value="1"/>
</dbReference>
<dbReference type="PANTHER" id="PTHR38478:SF1">
    <property type="entry name" value="ZINC DEPENDENT METALLOPROTEASE DOMAIN LIPOPROTEIN"/>
    <property type="match status" value="1"/>
</dbReference>
<feature type="domain" description="DUF5118" evidence="3">
    <location>
        <begin position="44"/>
        <end position="92"/>
    </location>
</feature>
<name>D1PUZ7_9BACT</name>
<dbReference type="Proteomes" id="UP000003160">
    <property type="component" value="Unassembled WGS sequence"/>
</dbReference>
<gene>
    <name evidence="4" type="ORF">HMPREF0645_0782</name>
</gene>
<dbReference type="AlphaFoldDB" id="D1PUZ7"/>
<dbReference type="InterPro" id="IPR032534">
    <property type="entry name" value="EcxA_zinc-bd"/>
</dbReference>
<dbReference type="Pfam" id="PF17162">
    <property type="entry name" value="DUF5118"/>
    <property type="match status" value="1"/>
</dbReference>
<dbReference type="eggNOG" id="COG5549">
    <property type="taxonomic scope" value="Bacteria"/>
</dbReference>
<evidence type="ECO:0008006" key="6">
    <source>
        <dbReference type="Google" id="ProtNLM"/>
    </source>
</evidence>
<dbReference type="InterPro" id="IPR033428">
    <property type="entry name" value="DUF5118"/>
</dbReference>
<dbReference type="InterPro" id="IPR034032">
    <property type="entry name" value="Zn_MMP-like_bac"/>
</dbReference>
<dbReference type="Gene3D" id="3.40.390.10">
    <property type="entry name" value="Collagenase (Catalytic Domain)"/>
    <property type="match status" value="1"/>
</dbReference>
<evidence type="ECO:0000259" key="2">
    <source>
        <dbReference type="Pfam" id="PF17148"/>
    </source>
</evidence>
<dbReference type="Pfam" id="PF16313">
    <property type="entry name" value="DUF4953"/>
    <property type="match status" value="1"/>
</dbReference>
<reference evidence="4 5" key="1">
    <citation type="submission" date="2009-10" db="EMBL/GenBank/DDBJ databases">
        <authorList>
            <person name="Qin X."/>
            <person name="Bachman B."/>
            <person name="Battles P."/>
            <person name="Bell A."/>
            <person name="Bess C."/>
            <person name="Bickham C."/>
            <person name="Chaboub L."/>
            <person name="Chen D."/>
            <person name="Coyle M."/>
            <person name="Deiros D.R."/>
            <person name="Dinh H."/>
            <person name="Forbes L."/>
            <person name="Fowler G."/>
            <person name="Francisco L."/>
            <person name="Fu Q."/>
            <person name="Gubbala S."/>
            <person name="Hale W."/>
            <person name="Han Y."/>
            <person name="Hemphill L."/>
            <person name="Highlander S.K."/>
            <person name="Hirani K."/>
            <person name="Hogues M."/>
            <person name="Jackson L."/>
            <person name="Jakkamsetti A."/>
            <person name="Javaid M."/>
            <person name="Jiang H."/>
            <person name="Korchina V."/>
            <person name="Kovar C."/>
            <person name="Lara F."/>
            <person name="Lee S."/>
            <person name="Mata R."/>
            <person name="Mathew T."/>
            <person name="Moen C."/>
            <person name="Morales K."/>
            <person name="Munidasa M."/>
            <person name="Nazareth L."/>
            <person name="Ngo R."/>
            <person name="Nguyen L."/>
            <person name="Okwuonu G."/>
            <person name="Ongeri F."/>
            <person name="Patil S."/>
            <person name="Petrosino J."/>
            <person name="Pham C."/>
            <person name="Pham P."/>
            <person name="Pu L.-L."/>
            <person name="Puazo M."/>
            <person name="Raj R."/>
            <person name="Reid J."/>
            <person name="Rouhana J."/>
            <person name="Saada N."/>
            <person name="Shang Y."/>
            <person name="Simmons D."/>
            <person name="Thornton R."/>
            <person name="Warren J."/>
            <person name="Weissenberger G."/>
            <person name="Zhang J."/>
            <person name="Zhang L."/>
            <person name="Zhou C."/>
            <person name="Zhu D."/>
            <person name="Muzny D."/>
            <person name="Worley K."/>
            <person name="Gibbs R."/>
        </authorList>
    </citation>
    <scope>NUCLEOTIDE SEQUENCE [LARGE SCALE GENOMIC DNA]</scope>
    <source>
        <strain evidence="4 5">DSM 17361</strain>
    </source>
</reference>
<protein>
    <recommendedName>
        <fullName evidence="6">Zinc-dependent metalloprotease</fullName>
    </recommendedName>
</protein>
<dbReference type="SUPFAM" id="SSF55486">
    <property type="entry name" value="Metalloproteases ('zincins'), catalytic domain"/>
    <property type="match status" value="1"/>
</dbReference>
<dbReference type="InterPro" id="IPR024079">
    <property type="entry name" value="MetalloPept_cat_dom_sf"/>
</dbReference>
<organism evidence="4 5">
    <name type="scientific">Hallella bergensis DSM 17361</name>
    <dbReference type="NCBI Taxonomy" id="585502"/>
    <lineage>
        <taxon>Bacteria</taxon>
        <taxon>Pseudomonadati</taxon>
        <taxon>Bacteroidota</taxon>
        <taxon>Bacteroidia</taxon>
        <taxon>Bacteroidales</taxon>
        <taxon>Prevotellaceae</taxon>
        <taxon>Hallella</taxon>
    </lineage>
</organism>
<dbReference type="CDD" id="cd04276">
    <property type="entry name" value="ZnMc_MMP_like_2"/>
    <property type="match status" value="1"/>
</dbReference>
<evidence type="ECO:0000313" key="5">
    <source>
        <dbReference type="Proteomes" id="UP000003160"/>
    </source>
</evidence>
<sequence length="857" mass="96691">MKYFLSAMILMTLTMGYTQPTFAKKKKKALKSLMQNKDSLSKNDYSKIVKDGVKKKGLFTVIYKAKDKKLYFEIPDSAFSKVYMLSNRIASTSNTKDYVAGQMVNRPMVIKLSKDERSVYMHLVQSNNIVDSDDPISASFDRNFVNPILKGFKIVAENGKNVVIDVSAFFGTNEASLSPIKKDSPIAKLLGGGNSLKGTYVADASGLNEVKAFEKNIEIKTTLSFTLTGGLVSEPYSVQMHRSFFVLPDDPMPKRYQDNRVGYFSELQNIYSSNKDRVTQREFIDRWRLEPKDEDRASYFSGKLVEPKKKIVFYVDSAFPEKWRETIKEGILVWNTAFEAAGFKNAVEVRDYPANDSVFDPDDMRYNCFKYATTSVPNAMGPSHCDPRTGEILCADVLWYHNILSLLHNWRFIQTGAVDPRVRKSVFDDDEMRESIKYAASHEIGHTLGLMHNMGASYAFPVDSLRSPSFTQKYGTTPSIMDYARNNYVAQPGDMERGVHLLPPAIGVYDIYAINWGYRLIEGAKTPKDEKKILDQWIAAKAGDPMYEFGAQQFLGIIDPTDLTEDLGDDHVKAGNLGISNMKIVMKNLLDWTMEKGERYDHTESVYKEVTRQYSRYIGHVIPLVGGIEYKEVRQGDNQAAARRFIPRKQQKEAMLWLLNQARTYDSWLTPANVINKLEVDMNVNDKIRKTIVGSLLNGATLYRIKDGGLYNPSLNYPIDNYLNDLTNALFIAPKGGRLSIAEQKLQTAAIEQMIKASGLEKSSAKSSSSSKLAIDEFWNDVMSPTSACGHNHGNQSFSRINLGSAALPQSELGAIMFGRLKVVLAKYRAYRGSATGSTRDFYNYQIFLIERLLSNK</sequence>
<dbReference type="InterPro" id="IPR033413">
    <property type="entry name" value="DUF5117"/>
</dbReference>